<accession>A0AAD5WX50</accession>
<keyword evidence="3" id="KW-1185">Reference proteome</keyword>
<dbReference type="Proteomes" id="UP001212841">
    <property type="component" value="Unassembled WGS sequence"/>
</dbReference>
<organism evidence="2 3">
    <name type="scientific">Rhizophlyctis rosea</name>
    <dbReference type="NCBI Taxonomy" id="64517"/>
    <lineage>
        <taxon>Eukaryota</taxon>
        <taxon>Fungi</taxon>
        <taxon>Fungi incertae sedis</taxon>
        <taxon>Chytridiomycota</taxon>
        <taxon>Chytridiomycota incertae sedis</taxon>
        <taxon>Chytridiomycetes</taxon>
        <taxon>Rhizophlyctidales</taxon>
        <taxon>Rhizophlyctidaceae</taxon>
        <taxon>Rhizophlyctis</taxon>
    </lineage>
</organism>
<dbReference type="GO" id="GO:0006260">
    <property type="term" value="P:DNA replication"/>
    <property type="evidence" value="ECO:0007669"/>
    <property type="project" value="InterPro"/>
</dbReference>
<evidence type="ECO:0000313" key="3">
    <source>
        <dbReference type="Proteomes" id="UP001212841"/>
    </source>
</evidence>
<reference evidence="2" key="1">
    <citation type="submission" date="2020-05" db="EMBL/GenBank/DDBJ databases">
        <title>Phylogenomic resolution of chytrid fungi.</title>
        <authorList>
            <person name="Stajich J.E."/>
            <person name="Amses K."/>
            <person name="Simmons R."/>
            <person name="Seto K."/>
            <person name="Myers J."/>
            <person name="Bonds A."/>
            <person name="Quandt C.A."/>
            <person name="Barry K."/>
            <person name="Liu P."/>
            <person name="Grigoriev I."/>
            <person name="Longcore J.E."/>
            <person name="James T.Y."/>
        </authorList>
    </citation>
    <scope>NUCLEOTIDE SEQUENCE</scope>
    <source>
        <strain evidence="2">JEL0318</strain>
    </source>
</reference>
<proteinExistence type="predicted"/>
<comment type="caution">
    <text evidence="2">The sequence shown here is derived from an EMBL/GenBank/DDBJ whole genome shotgun (WGS) entry which is preliminary data.</text>
</comment>
<evidence type="ECO:0000259" key="1">
    <source>
        <dbReference type="Pfam" id="PF02399"/>
    </source>
</evidence>
<gene>
    <name evidence="2" type="ORF">HK097_004888</name>
</gene>
<protein>
    <recommendedName>
        <fullName evidence="1">Replication origin-binding protein domain-containing protein</fullName>
    </recommendedName>
</protein>
<evidence type="ECO:0000313" key="2">
    <source>
        <dbReference type="EMBL" id="KAJ3033344.1"/>
    </source>
</evidence>
<dbReference type="GO" id="GO:0003688">
    <property type="term" value="F:DNA replication origin binding"/>
    <property type="evidence" value="ECO:0007669"/>
    <property type="project" value="InterPro"/>
</dbReference>
<dbReference type="InterPro" id="IPR003450">
    <property type="entry name" value="Replication_origin-bd"/>
</dbReference>
<sequence length="804" mass="92981">MSGDKTLTKHLILHDFDEDAMDIATLDLPFVKEAAALVPERKTKDGKTRKASPQEIERVADICSIPQQELTVPEDFDLEGAYPIDKLRLVPNPPAGSPGELAHMMTFKLLTWAKHAGISWDEFWAWCSTKDANPEREAKHKANWESCESCYIHPRYIHAILLRFYPRIKESVHALRMRKQFDVERTKYTTGKWMECSDINMSKKATVFAQQMGGGKTKTAIDLLKGEEEAVKLAISAGERKQTMRILWVTDRITLSANTRKRLEEAGFSVVNYKDISKPDKELGLLDRRMFVVCSIQSLHYLKKPFDIVVVDECESVLNSFSGDAATHREVIKTWQRWIDLLQKARKLFFMDAFVTKITMNFLKQIVPEDQIEVIDSLEKPVSRYFLECNKYEQWVKLLETRLRKKEKVYVFLPKKNGTQGVAALTKYLCQKFSWTEGVEILSYFAEKDEEKEALANVNEVWGKDTLRCVVTNSCISVGVNYDVSEPKDGEADARFDSIFCMYAPNISVRDFIQGLYRVRHPGDSAMILYRTKQGNPDRAKKRYNFPCCNIFQTLRKDLDIEEAAMGVVGAFETLYLFAEKAGIVFSALKLSDIAKANAEYIREELKYCNVLFKWQNIKTIDDECAKDYEEAIACNCANLEKRLTYEKWRFRRLFKQDTRDDERKEESELRIAELFDGAKSLPGAVKRLRKEKSHIINRFFADNKIAIGERLPNQPRATFTAEQVDHHFKFHNKPQDMRDSLYSRMLKAFFGVQVYEPVVRGKKKLRDAKGYIYETTDMYCRLATYCAENIDTVDDGGEEIWDI</sequence>
<dbReference type="Pfam" id="PF02399">
    <property type="entry name" value="Herpes_ori_bp"/>
    <property type="match status" value="1"/>
</dbReference>
<dbReference type="AlphaFoldDB" id="A0AAD5WX50"/>
<dbReference type="GO" id="GO:0005524">
    <property type="term" value="F:ATP binding"/>
    <property type="evidence" value="ECO:0007669"/>
    <property type="project" value="InterPro"/>
</dbReference>
<dbReference type="Gene3D" id="3.40.50.300">
    <property type="entry name" value="P-loop containing nucleotide triphosphate hydrolases"/>
    <property type="match status" value="1"/>
</dbReference>
<dbReference type="SUPFAM" id="SSF52540">
    <property type="entry name" value="P-loop containing nucleoside triphosphate hydrolases"/>
    <property type="match status" value="1"/>
</dbReference>
<name>A0AAD5WX50_9FUNG</name>
<feature type="domain" description="Replication origin-binding protein" evidence="1">
    <location>
        <begin position="200"/>
        <end position="376"/>
    </location>
</feature>
<dbReference type="EMBL" id="JADGJD010002305">
    <property type="protein sequence ID" value="KAJ3033344.1"/>
    <property type="molecule type" value="Genomic_DNA"/>
</dbReference>
<dbReference type="InterPro" id="IPR027417">
    <property type="entry name" value="P-loop_NTPase"/>
</dbReference>